<reference evidence="3 4" key="1">
    <citation type="submission" date="2016-10" db="EMBL/GenBank/DDBJ databases">
        <authorList>
            <person name="de Groot N.N."/>
        </authorList>
    </citation>
    <scope>NUCLEOTIDE SEQUENCE [LARGE SCALE GENOMIC DNA]</scope>
    <source>
        <strain evidence="3 4">R5</strain>
    </source>
</reference>
<dbReference type="InterPro" id="IPR010753">
    <property type="entry name" value="DUF1330"/>
</dbReference>
<feature type="domain" description="DUF1330" evidence="2">
    <location>
        <begin position="32"/>
        <end position="130"/>
    </location>
</feature>
<proteinExistence type="predicted"/>
<dbReference type="PANTHER" id="PTHR41521:SF4">
    <property type="entry name" value="BLR0684 PROTEIN"/>
    <property type="match status" value="1"/>
</dbReference>
<dbReference type="Pfam" id="PF07045">
    <property type="entry name" value="DUF1330"/>
    <property type="match status" value="1"/>
</dbReference>
<dbReference type="SUPFAM" id="SSF54909">
    <property type="entry name" value="Dimeric alpha+beta barrel"/>
    <property type="match status" value="1"/>
</dbReference>
<sequence>MNSGGKMALVMLSCTAIGALGTEALHGEARPPAYLIGQIEVTDPDGYAREYLPKAKEIIKAHGGKLIAAAGAAATGSQVVAVDGDPPKRVVIYMYPSMEALWAWRHDPAYVQVRAVGEKYARYHTFAVEGSVANYSPHHAVGRCDLQRAPPNSETPGSARRLPPTGRTAD</sequence>
<feature type="region of interest" description="Disordered" evidence="1">
    <location>
        <begin position="143"/>
        <end position="170"/>
    </location>
</feature>
<name>A0A1G6Y0E8_9BRAD</name>
<protein>
    <submittedName>
        <fullName evidence="3">Uncharacterized conserved protein, DUF1330 family</fullName>
    </submittedName>
</protein>
<dbReference type="PANTHER" id="PTHR41521">
    <property type="match status" value="1"/>
</dbReference>
<dbReference type="AlphaFoldDB" id="A0A1G6Y0E8"/>
<dbReference type="Gene3D" id="3.30.70.100">
    <property type="match status" value="1"/>
</dbReference>
<accession>A0A1G6Y0E8</accession>
<evidence type="ECO:0000313" key="3">
    <source>
        <dbReference type="EMBL" id="SDD83751.1"/>
    </source>
</evidence>
<evidence type="ECO:0000256" key="1">
    <source>
        <dbReference type="SAM" id="MobiDB-lite"/>
    </source>
</evidence>
<evidence type="ECO:0000259" key="2">
    <source>
        <dbReference type="Pfam" id="PF07045"/>
    </source>
</evidence>
<gene>
    <name evidence="3" type="ORF">SAMN05216337_10168</name>
</gene>
<dbReference type="InterPro" id="IPR011008">
    <property type="entry name" value="Dimeric_a/b-barrel"/>
</dbReference>
<organism evidence="3 4">
    <name type="scientific">Bradyrhizobium brasilense</name>
    <dbReference type="NCBI Taxonomy" id="1419277"/>
    <lineage>
        <taxon>Bacteria</taxon>
        <taxon>Pseudomonadati</taxon>
        <taxon>Pseudomonadota</taxon>
        <taxon>Alphaproteobacteria</taxon>
        <taxon>Hyphomicrobiales</taxon>
        <taxon>Nitrobacteraceae</taxon>
        <taxon>Bradyrhizobium</taxon>
    </lineage>
</organism>
<evidence type="ECO:0000313" key="4">
    <source>
        <dbReference type="Proteomes" id="UP000199245"/>
    </source>
</evidence>
<dbReference type="Proteomes" id="UP000199245">
    <property type="component" value="Unassembled WGS sequence"/>
</dbReference>
<dbReference type="EMBL" id="FMZW01000016">
    <property type="protein sequence ID" value="SDD83751.1"/>
    <property type="molecule type" value="Genomic_DNA"/>
</dbReference>